<dbReference type="PANTHER" id="PTHR41259">
    <property type="entry name" value="DOUBLE-STRAND BREAK REPAIR RAD50 ATPASE, PUTATIVE-RELATED"/>
    <property type="match status" value="1"/>
</dbReference>
<reference evidence="4 5" key="1">
    <citation type="journal article" date="2021" name="Sci. Rep.">
        <title>The distribution of antibiotic resistance genes in chicken gut microbiota commensals.</title>
        <authorList>
            <person name="Juricova H."/>
            <person name="Matiasovicova J."/>
            <person name="Kubasova T."/>
            <person name="Cejkova D."/>
            <person name="Rychlik I."/>
        </authorList>
    </citation>
    <scope>NUCLEOTIDE SEQUENCE [LARGE SCALE GENOMIC DNA]</scope>
    <source>
        <strain evidence="4 5">An435</strain>
    </source>
</reference>
<dbReference type="Gene3D" id="3.40.50.300">
    <property type="entry name" value="P-loop containing nucleotide triphosphate hydrolases"/>
    <property type="match status" value="2"/>
</dbReference>
<evidence type="ECO:0000313" key="4">
    <source>
        <dbReference type="EMBL" id="MBM6818778.1"/>
    </source>
</evidence>
<dbReference type="EMBL" id="JACJLL010000022">
    <property type="protein sequence ID" value="MBM6818778.1"/>
    <property type="molecule type" value="Genomic_DNA"/>
</dbReference>
<dbReference type="RefSeq" id="WP_204571995.1">
    <property type="nucleotide sequence ID" value="NZ_JACJLL010000022.1"/>
</dbReference>
<feature type="transmembrane region" description="Helical" evidence="2">
    <location>
        <begin position="458"/>
        <end position="479"/>
    </location>
</feature>
<dbReference type="Proteomes" id="UP000767334">
    <property type="component" value="Unassembled WGS sequence"/>
</dbReference>
<comment type="caution">
    <text evidence="4">The sequence shown here is derived from an EMBL/GenBank/DDBJ whole genome shotgun (WGS) entry which is preliminary data.</text>
</comment>
<feature type="coiled-coil region" evidence="1">
    <location>
        <begin position="366"/>
        <end position="424"/>
    </location>
</feature>
<accession>A0ABS2FFR1</accession>
<evidence type="ECO:0000256" key="2">
    <source>
        <dbReference type="SAM" id="Phobius"/>
    </source>
</evidence>
<evidence type="ECO:0000313" key="5">
    <source>
        <dbReference type="Proteomes" id="UP000767334"/>
    </source>
</evidence>
<feature type="coiled-coil region" evidence="1">
    <location>
        <begin position="550"/>
        <end position="613"/>
    </location>
</feature>
<gene>
    <name evidence="4" type="ORF">H6A19_05405</name>
</gene>
<keyword evidence="1" id="KW-0175">Coiled coil</keyword>
<proteinExistence type="predicted"/>
<feature type="domain" description="YhaN AAA" evidence="3">
    <location>
        <begin position="1"/>
        <end position="59"/>
    </location>
</feature>
<protein>
    <submittedName>
        <fullName evidence="4">AAA family ATPase</fullName>
    </submittedName>
</protein>
<evidence type="ECO:0000259" key="3">
    <source>
        <dbReference type="Pfam" id="PF13514"/>
    </source>
</evidence>
<evidence type="ECO:0000256" key="1">
    <source>
        <dbReference type="SAM" id="Coils"/>
    </source>
</evidence>
<feature type="transmembrane region" description="Helical" evidence="2">
    <location>
        <begin position="433"/>
        <end position="452"/>
    </location>
</feature>
<keyword evidence="2" id="KW-0472">Membrane</keyword>
<keyword evidence="2" id="KW-1133">Transmembrane helix</keyword>
<feature type="coiled-coil region" evidence="1">
    <location>
        <begin position="225"/>
        <end position="274"/>
    </location>
</feature>
<sequence length="883" mass="103331">MIIKKVNIIVFGGLKDKIISFDKGMNIVYGENEAGKSTIQAFIKIWLYGMSNYKGKDYKQNERLKYMPSTGETISGELYVEFKNKEYIIRRTFGKSKKEDTSSVIDAITGEEIKYISKEEPGKYFFNINRATFINTLFIGQLGVEVRKDKEEEIIDKIANSIGIDDGQVSADVALTKLNKYKKSISNVRKNGDLDVLNERYSNLLSERYEAYNLSNHNLDNEELLINMNLEKKSLNNEINNLEIYKRFLKRTKLKKEFEEITQYFKKKQELKNKEKYINKLLTYNDEFINYAFVKELREEYYLYLNILDTSESEKEEIRQKEEKLKELKTPLDKYDYIEQLPENILNILERLKIRREILKEKVDINQSIENEIDFLNLKEREAEKIVGDALIINDFREAIENTVNSYEEKLKDLKKIVEDDNRNKNKNNNNNNVFYGFLLIISILSIILAIASNNIVLSLILYIIFGVSIVFLLINTYFNKGGKNKKIEAIKIDINKIEKDLDYYCNALKIGSYKELFKKLKIYDDYTKLQNKINEKINEKLSQKELLDLEKAISEYATVNDEIEEYLNISGTNDLGELINEVNKYQQSSKGLDILEIELKNLKIGLEKTKEQLIIRERKIRGKLGSIGFENINILGVEDILKELEDKLELRDEINRDLASVEEAYSVLTKGKDIDLIKKELGDVININFEYSYENEEEIDSVIKEKNLKLLEVEKSIKDIENEIKNRFNGKRTIPDIEEEIKEVEDEVKEKVKQLRASSIAIESLQEAYQEIRENFGPILNKNVIDSFSKFTDEKYSDVMVSDNYEMKVRNQNNIMKADILSNGANDQLNLSLRLAFIDMIFKSKDVSIYLDDAFVQYDNKRLEKTIKYLVNQNFKQCIIFT</sequence>
<keyword evidence="2" id="KW-0812">Transmembrane</keyword>
<dbReference type="InterPro" id="IPR027417">
    <property type="entry name" value="P-loop_NTPase"/>
</dbReference>
<dbReference type="PANTHER" id="PTHR41259:SF1">
    <property type="entry name" value="DOUBLE-STRAND BREAK REPAIR RAD50 ATPASE, PUTATIVE-RELATED"/>
    <property type="match status" value="1"/>
</dbReference>
<dbReference type="Pfam" id="PF13514">
    <property type="entry name" value="AAA_27"/>
    <property type="match status" value="1"/>
</dbReference>
<organism evidence="4 5">
    <name type="scientific">Clostridium saudiense</name>
    <dbReference type="NCBI Taxonomy" id="1414720"/>
    <lineage>
        <taxon>Bacteria</taxon>
        <taxon>Bacillati</taxon>
        <taxon>Bacillota</taxon>
        <taxon>Clostridia</taxon>
        <taxon>Eubacteriales</taxon>
        <taxon>Clostridiaceae</taxon>
        <taxon>Clostridium</taxon>
    </lineage>
</organism>
<dbReference type="InterPro" id="IPR038734">
    <property type="entry name" value="YhaN_AAA"/>
</dbReference>
<feature type="non-terminal residue" evidence="4">
    <location>
        <position position="883"/>
    </location>
</feature>
<feature type="coiled-coil region" evidence="1">
    <location>
        <begin position="638"/>
        <end position="665"/>
    </location>
</feature>
<name>A0ABS2FFR1_9CLOT</name>
<keyword evidence="5" id="KW-1185">Reference proteome</keyword>
<feature type="coiled-coil region" evidence="1">
    <location>
        <begin position="704"/>
        <end position="776"/>
    </location>
</feature>